<evidence type="ECO:0000256" key="9">
    <source>
        <dbReference type="ARBA" id="ARBA00022603"/>
    </source>
</evidence>
<dbReference type="GO" id="GO:0006730">
    <property type="term" value="P:one-carbon metabolic process"/>
    <property type="evidence" value="ECO:0007669"/>
    <property type="project" value="UniProtKB-UniRule"/>
</dbReference>
<gene>
    <name evidence="19" type="primary">mtrB</name>
    <name evidence="20" type="ORF">MSSIH_0221</name>
</gene>
<comment type="subcellular location">
    <subcellularLocation>
        <location evidence="2 19">Cell membrane</location>
        <topology evidence="2 19">Single-pass membrane protein</topology>
    </subcellularLocation>
</comment>
<dbReference type="PIRSF" id="PIRSF005518">
    <property type="entry name" value="MtrB"/>
    <property type="match status" value="1"/>
</dbReference>
<dbReference type="NCBIfam" id="NF002129">
    <property type="entry name" value="PRK00965.1"/>
    <property type="match status" value="1"/>
</dbReference>
<comment type="function">
    <text evidence="1 19">Part of a complex that catalyzes the formation of methyl-coenzyme M and tetrahydromethanopterin from coenzyme M and methyl-tetrahydromethanopterin. This is an energy-conserving, sodium-ion translocating step.</text>
</comment>
<sequence>MSMIRIAPEVHLVLDPDTAVVAEEREDSILYSMDPVFERMDKLDAISDDLVNSLSPSKPLMNSWPGRENTSYMAGIYGNAFYGIVVGLAFSGLLALIIFIQRLIEGGM</sequence>
<keyword evidence="15 19" id="KW-0472">Membrane</keyword>
<dbReference type="GeneID" id="24858981"/>
<dbReference type="InterPro" id="IPR008690">
    <property type="entry name" value="MtrB_MeTrfase"/>
</dbReference>
<protein>
    <recommendedName>
        <fullName evidence="6 19">Tetrahydromethanopterin S-methyltransferase subunit B</fullName>
        <ecNumber evidence="18 19">7.2.1.4</ecNumber>
    </recommendedName>
    <alternativeName>
        <fullName evidence="16 19">N5-methyltetrahydromethanopterin--coenzyme M methyltransferase subunit B</fullName>
    </alternativeName>
</protein>
<evidence type="ECO:0000256" key="5">
    <source>
        <dbReference type="ARBA" id="ARBA00011616"/>
    </source>
</evidence>
<dbReference type="EC" id="7.2.1.4" evidence="18 19"/>
<evidence type="ECO:0000256" key="8">
    <source>
        <dbReference type="ARBA" id="ARBA00022563"/>
    </source>
</evidence>
<feature type="transmembrane region" description="Helical" evidence="19">
    <location>
        <begin position="80"/>
        <end position="100"/>
    </location>
</feature>
<organism evidence="20 21">
    <name type="scientific">Methanosarcina siciliae HI350</name>
    <dbReference type="NCBI Taxonomy" id="1434119"/>
    <lineage>
        <taxon>Archaea</taxon>
        <taxon>Methanobacteriati</taxon>
        <taxon>Methanobacteriota</taxon>
        <taxon>Stenosarchaea group</taxon>
        <taxon>Methanomicrobia</taxon>
        <taxon>Methanosarcinales</taxon>
        <taxon>Methanosarcinaceae</taxon>
        <taxon>Methanosarcina</taxon>
    </lineage>
</organism>
<dbReference type="GO" id="GO:0019386">
    <property type="term" value="P:methanogenesis, from carbon dioxide"/>
    <property type="evidence" value="ECO:0007669"/>
    <property type="project" value="UniProtKB-UniRule"/>
</dbReference>
<dbReference type="AlphaFoldDB" id="A0A0E3L9V1"/>
<dbReference type="NCBIfam" id="TIGR04166">
    <property type="entry name" value="methano_MtrB"/>
    <property type="match status" value="1"/>
</dbReference>
<reference evidence="20 21" key="1">
    <citation type="submission" date="2014-07" db="EMBL/GenBank/DDBJ databases">
        <title>Methanogenic archaea and the global carbon cycle.</title>
        <authorList>
            <person name="Henriksen J.R."/>
            <person name="Luke J."/>
            <person name="Reinhart S."/>
            <person name="Benedict M.N."/>
            <person name="Youngblut N.D."/>
            <person name="Metcalf M.E."/>
            <person name="Whitaker R.J."/>
            <person name="Metcalf W.W."/>
        </authorList>
    </citation>
    <scope>NUCLEOTIDE SEQUENCE [LARGE SCALE GENOMIC DNA]</scope>
    <source>
        <strain evidence="20 21">HI350</strain>
    </source>
</reference>
<comment type="catalytic activity">
    <reaction evidence="17 19">
        <text>5-methyl-5,6,7,8-tetrahydromethanopterin + coenzyme M + 2 Na(+)(in) = 5,6,7,8-tetrahydromethanopterin + methyl-coenzyme M + 2 Na(+)(out)</text>
        <dbReference type="Rhea" id="RHEA:53492"/>
        <dbReference type="ChEBI" id="CHEBI:29101"/>
        <dbReference type="ChEBI" id="CHEBI:58103"/>
        <dbReference type="ChEBI" id="CHEBI:58116"/>
        <dbReference type="ChEBI" id="CHEBI:58286"/>
        <dbReference type="ChEBI" id="CHEBI:58319"/>
        <dbReference type="EC" id="7.2.1.4"/>
    </reaction>
</comment>
<evidence type="ECO:0000256" key="3">
    <source>
        <dbReference type="ARBA" id="ARBA00004839"/>
    </source>
</evidence>
<dbReference type="Pfam" id="PF05440">
    <property type="entry name" value="MtrB"/>
    <property type="match status" value="1"/>
</dbReference>
<dbReference type="GO" id="GO:0030269">
    <property type="term" value="F:tetrahydromethanopterin S-methyltransferase activity"/>
    <property type="evidence" value="ECO:0007669"/>
    <property type="project" value="UniProtKB-UniRule"/>
</dbReference>
<accession>A0A0E3L9V1</accession>
<evidence type="ECO:0000256" key="15">
    <source>
        <dbReference type="ARBA" id="ARBA00023136"/>
    </source>
</evidence>
<keyword evidence="7 19" id="KW-1003">Cell membrane</keyword>
<keyword evidence="13 19" id="KW-1133">Transmembrane helix</keyword>
<evidence type="ECO:0000313" key="21">
    <source>
        <dbReference type="Proteomes" id="UP000033092"/>
    </source>
</evidence>
<evidence type="ECO:0000256" key="17">
    <source>
        <dbReference type="ARBA" id="ARBA00044880"/>
    </source>
</evidence>
<evidence type="ECO:0000256" key="19">
    <source>
        <dbReference type="HAMAP-Rule" id="MF_01094"/>
    </source>
</evidence>
<evidence type="ECO:0000256" key="1">
    <source>
        <dbReference type="ARBA" id="ARBA00002533"/>
    </source>
</evidence>
<dbReference type="Proteomes" id="UP000033092">
    <property type="component" value="Chromosome"/>
</dbReference>
<evidence type="ECO:0000256" key="12">
    <source>
        <dbReference type="ARBA" id="ARBA00022967"/>
    </source>
</evidence>
<evidence type="ECO:0000256" key="2">
    <source>
        <dbReference type="ARBA" id="ARBA00004162"/>
    </source>
</evidence>
<keyword evidence="11 19" id="KW-0812">Transmembrane</keyword>
<dbReference type="RefSeq" id="WP_048169334.1">
    <property type="nucleotide sequence ID" value="NZ_CP009507.1"/>
</dbReference>
<dbReference type="HOGENOM" id="CLU_171544_0_0_2"/>
<evidence type="ECO:0000313" key="20">
    <source>
        <dbReference type="EMBL" id="AKB30911.1"/>
    </source>
</evidence>
<dbReference type="KEGG" id="msz:MSSIH_0221"/>
<evidence type="ECO:0000256" key="7">
    <source>
        <dbReference type="ARBA" id="ARBA00022475"/>
    </source>
</evidence>
<evidence type="ECO:0000256" key="18">
    <source>
        <dbReference type="ARBA" id="ARBA00044970"/>
    </source>
</evidence>
<evidence type="ECO:0000256" key="13">
    <source>
        <dbReference type="ARBA" id="ARBA00022989"/>
    </source>
</evidence>
<evidence type="ECO:0000256" key="4">
    <source>
        <dbReference type="ARBA" id="ARBA00010027"/>
    </source>
</evidence>
<keyword evidence="14 19" id="KW-0484">Methanogenesis</keyword>
<evidence type="ECO:0000256" key="16">
    <source>
        <dbReference type="ARBA" id="ARBA00029818"/>
    </source>
</evidence>
<comment type="subunit">
    <text evidence="5 19">The complex is composed of 8 subunits; MtrA, MtrB, MtrC, MtrD, MtrE, MtrF, MtrG and MtrH.</text>
</comment>
<evidence type="ECO:0000256" key="10">
    <source>
        <dbReference type="ARBA" id="ARBA00022679"/>
    </source>
</evidence>
<dbReference type="EMBL" id="CP009507">
    <property type="protein sequence ID" value="AKB30911.1"/>
    <property type="molecule type" value="Genomic_DNA"/>
</dbReference>
<dbReference type="GO" id="GO:0005886">
    <property type="term" value="C:plasma membrane"/>
    <property type="evidence" value="ECO:0007669"/>
    <property type="project" value="UniProtKB-SubCell"/>
</dbReference>
<dbReference type="GO" id="GO:0032259">
    <property type="term" value="P:methylation"/>
    <property type="evidence" value="ECO:0007669"/>
    <property type="project" value="UniProtKB-KW"/>
</dbReference>
<keyword evidence="9 19" id="KW-0489">Methyltransferase</keyword>
<dbReference type="HAMAP" id="MF_01094">
    <property type="entry name" value="MtrB"/>
    <property type="match status" value="1"/>
</dbReference>
<evidence type="ECO:0000256" key="6">
    <source>
        <dbReference type="ARBA" id="ARBA00015127"/>
    </source>
</evidence>
<evidence type="ECO:0000256" key="11">
    <source>
        <dbReference type="ARBA" id="ARBA00022692"/>
    </source>
</evidence>
<dbReference type="UniPathway" id="UPA00640">
    <property type="reaction ID" value="UER00698"/>
</dbReference>
<keyword evidence="8 19" id="KW-0554">One-carbon metabolism</keyword>
<keyword evidence="10 19" id="KW-0808">Transferase</keyword>
<dbReference type="PATRIC" id="fig|1434119.4.peg.279"/>
<dbReference type="GeneID" id="41604178"/>
<keyword evidence="12 19" id="KW-1278">Translocase</keyword>
<proteinExistence type="inferred from homology"/>
<comment type="pathway">
    <text evidence="3 19">One-carbon metabolism; methanogenesis from CO(2); methyl-coenzyme M from 5,10-methylene-5,6,7,8-tetrahydromethanopterin: step 2/2.</text>
</comment>
<name>A0A0E3L9V1_9EURY</name>
<comment type="similarity">
    <text evidence="4 19">Belongs to the MtrB family.</text>
</comment>
<evidence type="ECO:0000256" key="14">
    <source>
        <dbReference type="ARBA" id="ARBA00022994"/>
    </source>
</evidence>